<organism evidence="10 11">
    <name type="scientific">Robiginitalea marina</name>
    <dbReference type="NCBI Taxonomy" id="2954105"/>
    <lineage>
        <taxon>Bacteria</taxon>
        <taxon>Pseudomonadati</taxon>
        <taxon>Bacteroidota</taxon>
        <taxon>Flavobacteriia</taxon>
        <taxon>Flavobacteriales</taxon>
        <taxon>Flavobacteriaceae</taxon>
        <taxon>Robiginitalea</taxon>
    </lineage>
</organism>
<dbReference type="PROSITE" id="PS50109">
    <property type="entry name" value="HIS_KIN"/>
    <property type="match status" value="1"/>
</dbReference>
<evidence type="ECO:0000256" key="1">
    <source>
        <dbReference type="ARBA" id="ARBA00000085"/>
    </source>
</evidence>
<feature type="coiled-coil region" evidence="7">
    <location>
        <begin position="445"/>
        <end position="472"/>
    </location>
</feature>
<comment type="caution">
    <text evidence="10">The sequence shown here is derived from an EMBL/GenBank/DDBJ whole genome shotgun (WGS) entry which is preliminary data.</text>
</comment>
<evidence type="ECO:0000313" key="10">
    <source>
        <dbReference type="EMBL" id="MCO5723392.1"/>
    </source>
</evidence>
<dbReference type="CDD" id="cd00075">
    <property type="entry name" value="HATPase"/>
    <property type="match status" value="1"/>
</dbReference>
<dbReference type="InterPro" id="IPR050736">
    <property type="entry name" value="Sensor_HK_Regulatory"/>
</dbReference>
<dbReference type="CDD" id="cd00082">
    <property type="entry name" value="HisKA"/>
    <property type="match status" value="1"/>
</dbReference>
<keyword evidence="8" id="KW-0472">Membrane</keyword>
<dbReference type="SUPFAM" id="SSF48452">
    <property type="entry name" value="TPR-like"/>
    <property type="match status" value="2"/>
</dbReference>
<reference evidence="10 11" key="1">
    <citation type="submission" date="2022-06" db="EMBL/GenBank/DDBJ databases">
        <authorList>
            <person name="Xuan X."/>
        </authorList>
    </citation>
    <scope>NUCLEOTIDE SEQUENCE [LARGE SCALE GENOMIC DNA]</scope>
    <source>
        <strain evidence="10 11">2V75</strain>
    </source>
</reference>
<dbReference type="InterPro" id="IPR003594">
    <property type="entry name" value="HATPase_dom"/>
</dbReference>
<keyword evidence="6" id="KW-0902">Two-component regulatory system</keyword>
<evidence type="ECO:0000313" key="11">
    <source>
        <dbReference type="Proteomes" id="UP001206312"/>
    </source>
</evidence>
<feature type="domain" description="Histidine kinase" evidence="9">
    <location>
        <begin position="475"/>
        <end position="691"/>
    </location>
</feature>
<evidence type="ECO:0000259" key="9">
    <source>
        <dbReference type="PROSITE" id="PS50109"/>
    </source>
</evidence>
<evidence type="ECO:0000256" key="6">
    <source>
        <dbReference type="ARBA" id="ARBA00023012"/>
    </source>
</evidence>
<name>A0ABT1ATZ2_9FLAO</name>
<sequence>MRFINPAFPCPGAARTVFYRGLILCLLLGVLAPAVAQGDKRKELQLELQLLERSAGFSEKDTTYVDLLNRLAAEMRYFQADSLQLLARMALEHSRKTGYTRGESISYMRLADYHSDRGASDKAVEYYIKGLRLADELGDQKLRLILYNSLSGEYAYQGDYSRALNGYLTSLELADRQKDLLMQSIVNENIANLYASQKYFGESLEYYKKVKLLNDSLGNEIAQAETMSNLASVYADMEELEYAMFNINRSIDIFEKHRILDWLAFAYETKGKVYLKKFDHNWALYWYHQSELLHKELDDDRARIDLYNGMAEAYFGQENDTLATRYATEAFRISQDINFVEGRQKCARTLYRIFRKKQDYATALAYHELYQELSDSLSRNENKQSLSLLKTKTEYEKQKEALIRDNEKALAQQNRYIKAGAVLLLIALLIIYLVARGKKLQHRLTEELRAKQEILEKRRAELQANNETKTKLFSIIGHDLRGPIGALKDLLLMLKNGEVSSEEFQGFLPKLRSDVDHIYFTLNNLLSWGQTQMNGSVTKPAAVPLEHIIAENINLLSEIADNKSIRVVSKVPSNTLVWSDPNQVDIVVRNLISNALKFTPENGMVTLEAEEEKDHWLISIRDTGVGMDRVTLQKLFGDHTNHTTYGTANEKGTGLGLSLCKEMIEKNNGKIWVDSMLRKGSTFFFTLPKAKKKYSQAV</sequence>
<dbReference type="InterPro" id="IPR005467">
    <property type="entry name" value="His_kinase_dom"/>
</dbReference>
<evidence type="ECO:0000256" key="3">
    <source>
        <dbReference type="ARBA" id="ARBA00022553"/>
    </source>
</evidence>
<dbReference type="RefSeq" id="WP_252739770.1">
    <property type="nucleotide sequence ID" value="NZ_JAMXIB010000001.1"/>
</dbReference>
<dbReference type="Pfam" id="PF02518">
    <property type="entry name" value="HATPase_c"/>
    <property type="match status" value="1"/>
</dbReference>
<evidence type="ECO:0000256" key="8">
    <source>
        <dbReference type="SAM" id="Phobius"/>
    </source>
</evidence>
<dbReference type="InterPro" id="IPR036097">
    <property type="entry name" value="HisK_dim/P_sf"/>
</dbReference>
<dbReference type="SUPFAM" id="SSF55874">
    <property type="entry name" value="ATPase domain of HSP90 chaperone/DNA topoisomerase II/histidine kinase"/>
    <property type="match status" value="1"/>
</dbReference>
<evidence type="ECO:0000256" key="7">
    <source>
        <dbReference type="SAM" id="Coils"/>
    </source>
</evidence>
<dbReference type="SMART" id="SM00387">
    <property type="entry name" value="HATPase_c"/>
    <property type="match status" value="1"/>
</dbReference>
<dbReference type="PANTHER" id="PTHR43711:SF31">
    <property type="entry name" value="HISTIDINE KINASE"/>
    <property type="match status" value="1"/>
</dbReference>
<keyword evidence="3" id="KW-0597">Phosphoprotein</keyword>
<dbReference type="PRINTS" id="PR00344">
    <property type="entry name" value="BCTRLSENSOR"/>
</dbReference>
<feature type="transmembrane region" description="Helical" evidence="8">
    <location>
        <begin position="416"/>
        <end position="435"/>
    </location>
</feature>
<dbReference type="GO" id="GO:0016301">
    <property type="term" value="F:kinase activity"/>
    <property type="evidence" value="ECO:0007669"/>
    <property type="project" value="UniProtKB-KW"/>
</dbReference>
<keyword evidence="11" id="KW-1185">Reference proteome</keyword>
<comment type="catalytic activity">
    <reaction evidence="1">
        <text>ATP + protein L-histidine = ADP + protein N-phospho-L-histidine.</text>
        <dbReference type="EC" id="2.7.13.3"/>
    </reaction>
</comment>
<keyword evidence="7" id="KW-0175">Coiled coil</keyword>
<keyword evidence="8" id="KW-1133">Transmembrane helix</keyword>
<keyword evidence="4" id="KW-0808">Transferase</keyword>
<accession>A0ABT1ATZ2</accession>
<dbReference type="InterPro" id="IPR003661">
    <property type="entry name" value="HisK_dim/P_dom"/>
</dbReference>
<protein>
    <recommendedName>
        <fullName evidence="2">histidine kinase</fullName>
        <ecNumber evidence="2">2.7.13.3</ecNumber>
    </recommendedName>
</protein>
<evidence type="ECO:0000256" key="4">
    <source>
        <dbReference type="ARBA" id="ARBA00022679"/>
    </source>
</evidence>
<dbReference type="InterPro" id="IPR019734">
    <property type="entry name" value="TPR_rpt"/>
</dbReference>
<dbReference type="Gene3D" id="3.30.565.10">
    <property type="entry name" value="Histidine kinase-like ATPase, C-terminal domain"/>
    <property type="match status" value="1"/>
</dbReference>
<dbReference type="EC" id="2.7.13.3" evidence="2"/>
<dbReference type="InterPro" id="IPR011990">
    <property type="entry name" value="TPR-like_helical_dom_sf"/>
</dbReference>
<evidence type="ECO:0000256" key="5">
    <source>
        <dbReference type="ARBA" id="ARBA00022777"/>
    </source>
</evidence>
<dbReference type="PANTHER" id="PTHR43711">
    <property type="entry name" value="TWO-COMPONENT HISTIDINE KINASE"/>
    <property type="match status" value="1"/>
</dbReference>
<keyword evidence="8" id="KW-0812">Transmembrane</keyword>
<dbReference type="InterPro" id="IPR036890">
    <property type="entry name" value="HATPase_C_sf"/>
</dbReference>
<dbReference type="EMBL" id="JAMXIB010000001">
    <property type="protein sequence ID" value="MCO5723392.1"/>
    <property type="molecule type" value="Genomic_DNA"/>
</dbReference>
<keyword evidence="5 10" id="KW-0418">Kinase</keyword>
<dbReference type="Gene3D" id="1.25.40.10">
    <property type="entry name" value="Tetratricopeptide repeat domain"/>
    <property type="match status" value="2"/>
</dbReference>
<gene>
    <name evidence="10" type="ORF">NG653_00895</name>
</gene>
<dbReference type="InterPro" id="IPR004358">
    <property type="entry name" value="Sig_transdc_His_kin-like_C"/>
</dbReference>
<dbReference type="SMART" id="SM00028">
    <property type="entry name" value="TPR"/>
    <property type="match status" value="6"/>
</dbReference>
<dbReference type="Gene3D" id="1.10.287.130">
    <property type="match status" value="1"/>
</dbReference>
<dbReference type="Proteomes" id="UP001206312">
    <property type="component" value="Unassembled WGS sequence"/>
</dbReference>
<dbReference type="SUPFAM" id="SSF47384">
    <property type="entry name" value="Homodimeric domain of signal transducing histidine kinase"/>
    <property type="match status" value="1"/>
</dbReference>
<evidence type="ECO:0000256" key="2">
    <source>
        <dbReference type="ARBA" id="ARBA00012438"/>
    </source>
</evidence>
<proteinExistence type="predicted"/>